<feature type="compositionally biased region" description="Acidic residues" evidence="1">
    <location>
        <begin position="99"/>
        <end position="110"/>
    </location>
</feature>
<organism evidence="4 5">
    <name type="scientific">Niallia endozanthoxylica</name>
    <dbReference type="NCBI Taxonomy" id="2036016"/>
    <lineage>
        <taxon>Bacteria</taxon>
        <taxon>Bacillati</taxon>
        <taxon>Bacillota</taxon>
        <taxon>Bacilli</taxon>
        <taxon>Bacillales</taxon>
        <taxon>Bacillaceae</taxon>
        <taxon>Niallia</taxon>
    </lineage>
</organism>
<dbReference type="RefSeq" id="WP_150439808.1">
    <property type="nucleotide sequence ID" value="NZ_VYKL01000015.1"/>
</dbReference>
<feature type="compositionally biased region" description="Basic and acidic residues" evidence="1">
    <location>
        <begin position="1"/>
        <end position="36"/>
    </location>
</feature>
<evidence type="ECO:0000256" key="2">
    <source>
        <dbReference type="SAM" id="Phobius"/>
    </source>
</evidence>
<evidence type="ECO:0000313" key="4">
    <source>
        <dbReference type="EMBL" id="KAA9026159.1"/>
    </source>
</evidence>
<keyword evidence="2" id="KW-1133">Transmembrane helix</keyword>
<keyword evidence="5" id="KW-1185">Reference proteome</keyword>
<evidence type="ECO:0000259" key="3">
    <source>
        <dbReference type="PROSITE" id="PS51782"/>
    </source>
</evidence>
<dbReference type="Gene3D" id="3.10.350.10">
    <property type="entry name" value="LysM domain"/>
    <property type="match status" value="1"/>
</dbReference>
<accession>A0A5J5HUD1</accession>
<dbReference type="EMBL" id="VYKL01000015">
    <property type="protein sequence ID" value="KAA9026159.1"/>
    <property type="molecule type" value="Genomic_DNA"/>
</dbReference>
<dbReference type="SMART" id="SM00257">
    <property type="entry name" value="LysM"/>
    <property type="match status" value="1"/>
</dbReference>
<dbReference type="Pfam" id="PF01476">
    <property type="entry name" value="LysM"/>
    <property type="match status" value="1"/>
</dbReference>
<dbReference type="OrthoDB" id="2583609at2"/>
<proteinExistence type="predicted"/>
<sequence>MNKEGPYRDQAEKLRQRIKPADFEEGQAVDREELPPRSRVHQQKRKKNKWKLKYPVIRLLVLFFILLPITIFSIYSAVAKNKIGDSEPAVGESTDGFEFIDIDNPEENSPDVENSQSTDDGAEEDSGLLETEPSGEEIDASLDQQDADNQSIDKSALIEAGDGSSDSTPKDTVYHTVKPGETIFRISMMYYQSKVGIDTIKATNSLTSNEIRVGQVLIIPFNK</sequence>
<protein>
    <submittedName>
        <fullName evidence="4">LysM peptidoglycan-binding domain-containing protein</fullName>
    </submittedName>
</protein>
<name>A0A5J5HUD1_9BACI</name>
<feature type="transmembrane region" description="Helical" evidence="2">
    <location>
        <begin position="56"/>
        <end position="78"/>
    </location>
</feature>
<keyword evidence="2" id="KW-0812">Transmembrane</keyword>
<feature type="domain" description="LysM" evidence="3">
    <location>
        <begin position="173"/>
        <end position="219"/>
    </location>
</feature>
<dbReference type="AlphaFoldDB" id="A0A5J5HUD1"/>
<dbReference type="PROSITE" id="PS51782">
    <property type="entry name" value="LYSM"/>
    <property type="match status" value="1"/>
</dbReference>
<dbReference type="InterPro" id="IPR018392">
    <property type="entry name" value="LysM"/>
</dbReference>
<feature type="region of interest" description="Disordered" evidence="1">
    <location>
        <begin position="99"/>
        <end position="134"/>
    </location>
</feature>
<comment type="caution">
    <text evidence="4">The sequence shown here is derived from an EMBL/GenBank/DDBJ whole genome shotgun (WGS) entry which is preliminary data.</text>
</comment>
<feature type="region of interest" description="Disordered" evidence="1">
    <location>
        <begin position="1"/>
        <end position="42"/>
    </location>
</feature>
<feature type="compositionally biased region" description="Acidic residues" evidence="1">
    <location>
        <begin position="120"/>
        <end position="134"/>
    </location>
</feature>
<dbReference type="InterPro" id="IPR036779">
    <property type="entry name" value="LysM_dom_sf"/>
</dbReference>
<gene>
    <name evidence="4" type="ORF">F4V44_09805</name>
</gene>
<evidence type="ECO:0000256" key="1">
    <source>
        <dbReference type="SAM" id="MobiDB-lite"/>
    </source>
</evidence>
<dbReference type="Proteomes" id="UP000326671">
    <property type="component" value="Unassembled WGS sequence"/>
</dbReference>
<dbReference type="SUPFAM" id="SSF54106">
    <property type="entry name" value="LysM domain"/>
    <property type="match status" value="1"/>
</dbReference>
<dbReference type="CDD" id="cd00118">
    <property type="entry name" value="LysM"/>
    <property type="match status" value="1"/>
</dbReference>
<evidence type="ECO:0000313" key="5">
    <source>
        <dbReference type="Proteomes" id="UP000326671"/>
    </source>
</evidence>
<reference evidence="4 5" key="1">
    <citation type="submission" date="2019-09" db="EMBL/GenBank/DDBJ databases">
        <title>Whole genome sequences of isolates from the Mars Exploration Rovers.</title>
        <authorList>
            <person name="Seuylemezian A."/>
            <person name="Vaishampayan P."/>
        </authorList>
    </citation>
    <scope>NUCLEOTIDE SEQUENCE [LARGE SCALE GENOMIC DNA]</scope>
    <source>
        <strain evidence="4 5">MER_TA_151</strain>
    </source>
</reference>
<keyword evidence="2" id="KW-0472">Membrane</keyword>